<comment type="caution">
    <text evidence="2">The sequence shown here is derived from an EMBL/GenBank/DDBJ whole genome shotgun (WGS) entry which is preliminary data.</text>
</comment>
<gene>
    <name evidence="2" type="ORF">ATL42_2345</name>
</gene>
<sequence>MQTRDDLERWTDTLLLDARRFASPTRSLITLPGTPGGFGSTMDGLEGFARTFLAAGFRVAGAHGDDPHGHLEHYAEGLAAGTDLRNTERWARPTEHGQAKVEAASIALVLDMTRPWLWDTLDAQVQERLVDYLAEVVGDETYPRNNWVWFRITVETFLRSVGGPHRLEDITADLEQHESFYERDGWYRDGRARSYDHYAGWAMHLYPTLWARMRGASDLAQPRAELDRSRLDRFLTDAVHLVGGDGSPLPQGRSLTYRFAAAAPFWAGAIAQVPSVSPGRLRTTALAIVNHFATRGAPDERGLLDIGWWGPWRHLGQQYSGTGSPYWASKGLLGLALPADHPVWTEPDAPLAVTEADDARVVAAPVWGIAGTAADGVVRVVNHGTDHTTVGQDVGDSPLYARLGYSTVTFPLHRGTDWEAPLDQSVALVDENGRRSHRAGMTPLRLSETDGTIDAASRARAHWIDPDAAQTHHGEGITGVVTAAGTLTVVSVLRGAWEVRLVHVGEDVSALAVGLECGGWPVAHDAGVAVEVAAGRRVDQTSPTVRGAVVALLGWDHASVVHRDDATPVGTHATVGVLHAPAVPGWTACAVGLAACGGTGALDRAPSIAMVDGRARVTWPDGTATLVDLPEA</sequence>
<dbReference type="InterPro" id="IPR049349">
    <property type="entry name" value="DUF2264_N"/>
</dbReference>
<dbReference type="InterPro" id="IPR016624">
    <property type="entry name" value="UCP014753"/>
</dbReference>
<feature type="domain" description="DUF2264" evidence="1">
    <location>
        <begin position="3"/>
        <end position="350"/>
    </location>
</feature>
<organism evidence="2 3">
    <name type="scientific">Sanguibacter antarcticus</name>
    <dbReference type="NCBI Taxonomy" id="372484"/>
    <lineage>
        <taxon>Bacteria</taxon>
        <taxon>Bacillati</taxon>
        <taxon>Actinomycetota</taxon>
        <taxon>Actinomycetes</taxon>
        <taxon>Micrococcales</taxon>
        <taxon>Sanguibacteraceae</taxon>
        <taxon>Sanguibacter</taxon>
    </lineage>
</organism>
<proteinExistence type="predicted"/>
<dbReference type="Proteomes" id="UP000225548">
    <property type="component" value="Unassembled WGS sequence"/>
</dbReference>
<dbReference type="RefSeq" id="WP_098455472.1">
    <property type="nucleotide sequence ID" value="NZ_PDJG01000001.1"/>
</dbReference>
<accession>A0A2A9E802</accession>
<dbReference type="EMBL" id="PDJG01000001">
    <property type="protein sequence ID" value="PFG34435.1"/>
    <property type="molecule type" value="Genomic_DNA"/>
</dbReference>
<evidence type="ECO:0000313" key="3">
    <source>
        <dbReference type="Proteomes" id="UP000225548"/>
    </source>
</evidence>
<name>A0A2A9E802_9MICO</name>
<dbReference type="Pfam" id="PF10022">
    <property type="entry name" value="DUF2264"/>
    <property type="match status" value="1"/>
</dbReference>
<evidence type="ECO:0000259" key="1">
    <source>
        <dbReference type="Pfam" id="PF10022"/>
    </source>
</evidence>
<dbReference type="OrthoDB" id="9813465at2"/>
<keyword evidence="3" id="KW-1185">Reference proteome</keyword>
<dbReference type="AlphaFoldDB" id="A0A2A9E802"/>
<protein>
    <recommendedName>
        <fullName evidence="1">DUF2264 domain-containing protein</fullName>
    </recommendedName>
</protein>
<dbReference type="PANTHER" id="PTHR35339">
    <property type="entry name" value="LINALOOL DEHYDRATASE_ISOMERASE DOMAIN-CONTAINING PROTEIN"/>
    <property type="match status" value="1"/>
</dbReference>
<reference evidence="2 3" key="1">
    <citation type="submission" date="2017-10" db="EMBL/GenBank/DDBJ databases">
        <title>Sequencing the genomes of 1000 actinobacteria strains.</title>
        <authorList>
            <person name="Klenk H.-P."/>
        </authorList>
    </citation>
    <scope>NUCLEOTIDE SEQUENCE [LARGE SCALE GENOMIC DNA]</scope>
    <source>
        <strain evidence="2 3">DSM 18966</strain>
    </source>
</reference>
<dbReference type="PANTHER" id="PTHR35339:SF4">
    <property type="entry name" value="LINALOOL DEHYDRATASE_ISOMERASE DOMAIN-CONTAINING PROTEIN"/>
    <property type="match status" value="1"/>
</dbReference>
<evidence type="ECO:0000313" key="2">
    <source>
        <dbReference type="EMBL" id="PFG34435.1"/>
    </source>
</evidence>